<dbReference type="EMBL" id="PYAW01000005">
    <property type="protein sequence ID" value="PSL44679.1"/>
    <property type="molecule type" value="Genomic_DNA"/>
</dbReference>
<dbReference type="InterPro" id="IPR029044">
    <property type="entry name" value="Nucleotide-diphossugar_trans"/>
</dbReference>
<protein>
    <submittedName>
        <fullName evidence="2">Glycosyl transferase family 2</fullName>
    </submittedName>
</protein>
<dbReference type="GO" id="GO:0016758">
    <property type="term" value="F:hexosyltransferase activity"/>
    <property type="evidence" value="ECO:0007669"/>
    <property type="project" value="UniProtKB-ARBA"/>
</dbReference>
<dbReference type="InterPro" id="IPR001173">
    <property type="entry name" value="Glyco_trans_2-like"/>
</dbReference>
<dbReference type="PANTHER" id="PTHR22916">
    <property type="entry name" value="GLYCOSYLTRANSFERASE"/>
    <property type="match status" value="1"/>
</dbReference>
<dbReference type="OrthoDB" id="9770457at2"/>
<evidence type="ECO:0000259" key="1">
    <source>
        <dbReference type="Pfam" id="PF00535"/>
    </source>
</evidence>
<feature type="domain" description="Glycosyltransferase 2-like" evidence="1">
    <location>
        <begin position="10"/>
        <end position="127"/>
    </location>
</feature>
<dbReference type="Proteomes" id="UP000240971">
    <property type="component" value="Unassembled WGS sequence"/>
</dbReference>
<dbReference type="Pfam" id="PF00535">
    <property type="entry name" value="Glycos_transf_2"/>
    <property type="match status" value="1"/>
</dbReference>
<evidence type="ECO:0000313" key="2">
    <source>
        <dbReference type="EMBL" id="PSL44679.1"/>
    </source>
</evidence>
<dbReference type="PANTHER" id="PTHR22916:SF64">
    <property type="entry name" value="TRANSFERASE, PUTATIVE-RELATED"/>
    <property type="match status" value="1"/>
</dbReference>
<name>A0A2P8HEM9_CHINA</name>
<dbReference type="SUPFAM" id="SSF53448">
    <property type="entry name" value="Nucleotide-diphospho-sugar transferases"/>
    <property type="match status" value="1"/>
</dbReference>
<reference evidence="2 3" key="1">
    <citation type="submission" date="2018-03" db="EMBL/GenBank/DDBJ databases">
        <title>Genomic Encyclopedia of Archaeal and Bacterial Type Strains, Phase II (KMG-II): from individual species to whole genera.</title>
        <authorList>
            <person name="Goeker M."/>
        </authorList>
    </citation>
    <scope>NUCLEOTIDE SEQUENCE [LARGE SCALE GENOMIC DNA]</scope>
    <source>
        <strain evidence="2 3">DSM 24859</strain>
    </source>
</reference>
<accession>A0A2P8HEM9</accession>
<dbReference type="RefSeq" id="WP_106530121.1">
    <property type="nucleotide sequence ID" value="NZ_PYAW01000005.1"/>
</dbReference>
<dbReference type="CDD" id="cd00761">
    <property type="entry name" value="Glyco_tranf_GTA_type"/>
    <property type="match status" value="1"/>
</dbReference>
<proteinExistence type="predicted"/>
<dbReference type="Gene3D" id="3.90.550.10">
    <property type="entry name" value="Spore Coat Polysaccharide Biosynthesis Protein SpsA, Chain A"/>
    <property type="match status" value="1"/>
</dbReference>
<evidence type="ECO:0000313" key="3">
    <source>
        <dbReference type="Proteomes" id="UP000240971"/>
    </source>
</evidence>
<keyword evidence="3" id="KW-1185">Reference proteome</keyword>
<gene>
    <name evidence="2" type="ORF">CLV51_10551</name>
</gene>
<organism evidence="2 3">
    <name type="scientific">Chitinophaga niastensis</name>
    <dbReference type="NCBI Taxonomy" id="536980"/>
    <lineage>
        <taxon>Bacteria</taxon>
        <taxon>Pseudomonadati</taxon>
        <taxon>Bacteroidota</taxon>
        <taxon>Chitinophagia</taxon>
        <taxon>Chitinophagales</taxon>
        <taxon>Chitinophagaceae</taxon>
        <taxon>Chitinophaga</taxon>
    </lineage>
</organism>
<sequence length="324" mass="37680">MSSVSQPLVSIIIPTYNREHILSGAIESAIKQTYPNKQIIVVDDGSVDKTRELVARYPQVEYVFQTNGRQGKARNTGLCHARGLYVASLDSDDTWNADFLERCIEKLEHENIGFAFANWLQVVNDEKSFDFFAQTKTLSKYISSFNKTWILLENAELRKIYLDTCPSPSSSFVFRRECMFGNWNEQLNIADDWCLLLDMILLKGCNAAFTTEKLWTKRTDGQNIYDGRNPIELIEHLGIRDNTAILERYKHNLKKSEIAIFNKRISRNIYEFYLHKLLKRKNTTRDNTLLKQALRSNPFLTGDVFLRIIYRMIRKVSKKIANNQ</sequence>
<keyword evidence="2" id="KW-0808">Transferase</keyword>
<comment type="caution">
    <text evidence="2">The sequence shown here is derived from an EMBL/GenBank/DDBJ whole genome shotgun (WGS) entry which is preliminary data.</text>
</comment>
<dbReference type="AlphaFoldDB" id="A0A2P8HEM9"/>